<dbReference type="EMBL" id="MPJW01000271">
    <property type="protein sequence ID" value="OLU36510.1"/>
    <property type="molecule type" value="Genomic_DNA"/>
</dbReference>
<evidence type="ECO:0000313" key="2">
    <source>
        <dbReference type="EMBL" id="OLU36510.1"/>
    </source>
</evidence>
<evidence type="ECO:0008006" key="4">
    <source>
        <dbReference type="Google" id="ProtNLM"/>
    </source>
</evidence>
<dbReference type="RefSeq" id="WP_075821064.1">
    <property type="nucleotide sequence ID" value="NZ_CAPNHH010000013.1"/>
</dbReference>
<feature type="region of interest" description="Disordered" evidence="1">
    <location>
        <begin position="881"/>
        <end position="918"/>
    </location>
</feature>
<evidence type="ECO:0000256" key="1">
    <source>
        <dbReference type="SAM" id="MobiDB-lite"/>
    </source>
</evidence>
<organism evidence="2 3">
    <name type="scientific">Ileibacterium valens</name>
    <dbReference type="NCBI Taxonomy" id="1862668"/>
    <lineage>
        <taxon>Bacteria</taxon>
        <taxon>Bacillati</taxon>
        <taxon>Bacillota</taxon>
        <taxon>Erysipelotrichia</taxon>
        <taxon>Erysipelotrichales</taxon>
        <taxon>Erysipelotrichaceae</taxon>
        <taxon>Ileibacterium</taxon>
    </lineage>
</organism>
<accession>A0A1U7NCV3</accession>
<reference evidence="2 3" key="1">
    <citation type="submission" date="2016-11" db="EMBL/GenBank/DDBJ databases">
        <title>Description of two novel members of the family Erysipelotrichaceae: Ileibacterium lipovorans gen. nov., sp. nov. and Dubosiella newyorkensis, gen. nov., sp. nov.</title>
        <authorList>
            <person name="Cox L.M."/>
            <person name="Sohn J."/>
            <person name="Tyrrell K.L."/>
            <person name="Citron D.M."/>
            <person name="Lawson P.A."/>
            <person name="Patel N.B."/>
            <person name="Iizumi T."/>
            <person name="Perez-Perez G.I."/>
            <person name="Goldstein E.J."/>
            <person name="Blaser M.J."/>
        </authorList>
    </citation>
    <scope>NUCLEOTIDE SEQUENCE [LARGE SCALE GENOMIC DNA]</scope>
    <source>
        <strain evidence="2 3">NYU-BL-A3</strain>
    </source>
</reference>
<evidence type="ECO:0000313" key="3">
    <source>
        <dbReference type="Proteomes" id="UP000186341"/>
    </source>
</evidence>
<protein>
    <recommendedName>
        <fullName evidence="4">PD-(D/E)XK endonuclease-like domain-containing protein</fullName>
    </recommendedName>
</protein>
<gene>
    <name evidence="2" type="ORF">BO222_12370</name>
</gene>
<dbReference type="AlphaFoldDB" id="A0A1U7NCV3"/>
<comment type="caution">
    <text evidence="2">The sequence shown here is derived from an EMBL/GenBank/DDBJ whole genome shotgun (WGS) entry which is preliminary data.</text>
</comment>
<dbReference type="GeneID" id="82203920"/>
<dbReference type="OrthoDB" id="9758506at2"/>
<sequence>MKPITILAPGTLHLPLYAKMYEMLGNTTNIRLLSLDSWLREQVEFPIQNNLSLLYQYRKQLSSLSAANSFFESREDYDFLRDCLDFMSKFFLYELSIEDLPQNTKRDKDLLEVISLLKDIPRIEQAYVSTDFERLDLSGLWILDKNYSIEEMKILERLKKGGARVLKSIDEISGFSMDAANPSKDLKTNPDKDPLSESLLPINRYYWSTSNPRTQMEIIADTIITENMSAEDIFIVLSRPEDASVLSQVFEARKIPLTLMSEPSISPVLSQWKAALLFVADKSRENLMNLLKELYPQTSTQLRNYMDLFPEGSDLEHLEYTPNPLISEFEFENMRSMELQMQPWLPIFEKMKTWKANDATMLDIGDLIQKANPSPSEDDIRIFDGISRLYGDVRSEIHSELDLPLLIRHLDSLYPNSALSECTGVLAGSKKEISPLHKTVFYTGADAAHFPAFSMNGGIFDEAYMQKIKKGYPSLSDRLSLQRNALFHSLEIPKELYVMVPQADYEGKSSDTSYEMFTWMNAHPKFQHWKDSSWYIKPDFSLSEEISSQLFFPEKTFNASLSSLNAYDMCPLKHMLQYGLKLKKPYVLEERLEVKAEILKDVIESSNLWYQRPVWALSKEEVRFLVSRQFEFARKVFKDKTEALEILELEYVQKILEMVRILRPITKKLNASLIPDQAKIKISENKDGMQMDIEGFVNRSSKNRTPFLLVNPENGETSGSCEITPDSDQNDRSAFHEAMAALDVSLSQKPVQNKAFSISMGRGKKPVCANEFTHEQLDQEFITQFLKDAIKGQNMPETDTFEGEVIRKKTPSYEKTVEQARSAADDFIKSLSHGCVLPLHKANACKFCAFKSICRNGSQERTQESTRQAFAEYDRKNELAAKKAAKADHRHPVEASDHEDQDLNETERVNRIDASPVI</sequence>
<dbReference type="Proteomes" id="UP000186341">
    <property type="component" value="Unassembled WGS sequence"/>
</dbReference>
<name>A0A1U7NCV3_9FIRM</name>
<feature type="compositionally biased region" description="Basic and acidic residues" evidence="1">
    <location>
        <begin position="881"/>
        <end position="898"/>
    </location>
</feature>
<keyword evidence="3" id="KW-1185">Reference proteome</keyword>
<proteinExistence type="predicted"/>